<dbReference type="EMBL" id="CALNXK010000065">
    <property type="protein sequence ID" value="CAH3141002.1"/>
    <property type="molecule type" value="Genomic_DNA"/>
</dbReference>
<dbReference type="InterPro" id="IPR030564">
    <property type="entry name" value="Myotubularin"/>
</dbReference>
<dbReference type="SUPFAM" id="SSF50729">
    <property type="entry name" value="PH domain-like"/>
    <property type="match status" value="2"/>
</dbReference>
<feature type="domain" description="Myotubularin phosphatase" evidence="4">
    <location>
        <begin position="300"/>
        <end position="686"/>
    </location>
</feature>
<dbReference type="PROSITE" id="PS50003">
    <property type="entry name" value="PH_DOMAIN"/>
    <property type="match status" value="1"/>
</dbReference>
<dbReference type="Proteomes" id="UP001159405">
    <property type="component" value="Unassembled WGS sequence"/>
</dbReference>
<dbReference type="Pfam" id="PF00169">
    <property type="entry name" value="PH"/>
    <property type="match status" value="1"/>
</dbReference>
<dbReference type="PANTHER" id="PTHR10807">
    <property type="entry name" value="MYOTUBULARIN-RELATED"/>
    <property type="match status" value="1"/>
</dbReference>
<dbReference type="Gene3D" id="2.30.29.30">
    <property type="entry name" value="Pleckstrin-homology domain (PH domain)/Phosphotyrosine-binding domain (PTB)"/>
    <property type="match status" value="1"/>
</dbReference>
<reference evidence="5 6" key="1">
    <citation type="submission" date="2022-05" db="EMBL/GenBank/DDBJ databases">
        <authorList>
            <consortium name="Genoscope - CEA"/>
            <person name="William W."/>
        </authorList>
    </citation>
    <scope>NUCLEOTIDE SEQUENCE [LARGE SCALE GENOMIC DNA]</scope>
</reference>
<evidence type="ECO:0000313" key="5">
    <source>
        <dbReference type="EMBL" id="CAH3141002.1"/>
    </source>
</evidence>
<evidence type="ECO:0000313" key="6">
    <source>
        <dbReference type="Proteomes" id="UP001159405"/>
    </source>
</evidence>
<accession>A0ABN8PG84</accession>
<dbReference type="SMART" id="SM00233">
    <property type="entry name" value="PH"/>
    <property type="match status" value="1"/>
</dbReference>
<dbReference type="InterPro" id="IPR010569">
    <property type="entry name" value="Myotubularin-like_Pase_dom"/>
</dbReference>
<dbReference type="InterPro" id="IPR029021">
    <property type="entry name" value="Prot-tyrosine_phosphatase-like"/>
</dbReference>
<sequence>MERKSLRLEQLQKIFDEAPSSTVVPSKLTLHEKFFTHPPLLPGEQIVSQQDQVTCVDTFNDVAEGILHITTYRIIFAGCYAQSYLEQGEHDYLEAEPEEVARRGHYYQTRSRKTSFGPRAKLHNARSCDDAETKQMKRLSAHNLSKRVKGASGIVRGVRHSQSMIRKTPTVAALPGLADQSVKLQTLRPVHILSNIEHVDHDYEIVASIPLASICDVKKFSRKNMPKDKQMFLMDGFEVFCSNIQSYRFCLGLQSTSDAETVIKTIHLHSKKGFPKLFSFIHKTAILLPKSCDILDRRDAPNFYDFKSECDRLKLFHTDNWRISGENHPLQYPVKTVIPLSVTNEELTEVAKYHREGCFPAVCWRHQESGAVLLRSSAAQFRRGLRDSRCQADEKYLIAVSSCSEAATNKLVVFTEQVRQFGGGLLNSSQTQMTGQLTPEEGETFFYPNTKFIYADALPDFKAVKQSAYKLQAVFANRGDDSKWHSSLDDADWLSQISELLQTATQISVAMECDKSSVLISYEDGIDRTAQVASLAQLLLDPYYRTVSGFQVLIQKEWLSFGHKFHDRTLYPQPPEEHSPVFLQWLDCVWQVLQQFPFSFQFNSLLLEMIAEHVYSSRFGTFIVNSERERDEEDIEDKTLSLWTWLNVNSMSDPDKFVNQRYYNQDRRVLHPEYKIPCLKLWSSFYVNRYRTDHVQDAAKAAEIQALKLENEYQKQAENWSRIYVPQIFLGWLLRTRQSAIGRFLLTSNWLKENTLAHHLLVIPEMSSFLVYTGIEALSSVPVSEAYSNSASINVYIKKSRETNFPLFLQDLLERYSKLIHQLADVDSKDTSSTLSIHTATLSRALQKKNSYDPIGSLHSGSNGSLNHALDVSGNWASLGSSLGEEDPDSFSSSMTSLSLKRRMTRSRSLDDMLDVNTRQKRASKKATSKRRVGSSKFYTEQILNVINKEPANDVRNHPIAEKYSSLKEYLDSTGIDHQSDRDVCVSDTQCCGYMVKQGQVRKSWKKRWFVLDLTKKYLAYFETEKADSPKGAISCKAITRVYEHRNCGKNKRHFLFCVDTPDRTYTMNAPSEQSMNIWMTCLNMSPTAIELQRDQT</sequence>
<comment type="caution">
    <text evidence="5">The sequence shown here is derived from an EMBL/GenBank/DDBJ whole genome shotgun (WGS) entry which is preliminary data.</text>
</comment>
<dbReference type="Pfam" id="PF06602">
    <property type="entry name" value="Myotub-related"/>
    <property type="match status" value="1"/>
</dbReference>
<organism evidence="5 6">
    <name type="scientific">Porites lobata</name>
    <dbReference type="NCBI Taxonomy" id="104759"/>
    <lineage>
        <taxon>Eukaryota</taxon>
        <taxon>Metazoa</taxon>
        <taxon>Cnidaria</taxon>
        <taxon>Anthozoa</taxon>
        <taxon>Hexacorallia</taxon>
        <taxon>Scleractinia</taxon>
        <taxon>Fungiina</taxon>
        <taxon>Poritidae</taxon>
        <taxon>Porites</taxon>
    </lineage>
</organism>
<comment type="similarity">
    <text evidence="1">Belongs to the protein-tyrosine phosphatase family. Non-receptor class myotubularin subfamily.</text>
</comment>
<evidence type="ECO:0000256" key="1">
    <source>
        <dbReference type="ARBA" id="ARBA00007471"/>
    </source>
</evidence>
<dbReference type="SUPFAM" id="SSF52799">
    <property type="entry name" value="(Phosphotyrosine protein) phosphatases II"/>
    <property type="match status" value="1"/>
</dbReference>
<dbReference type="PANTHER" id="PTHR10807:SF109">
    <property type="entry name" value="SET DOMAIN BINDING FACTOR, ISOFORM A"/>
    <property type="match status" value="1"/>
</dbReference>
<name>A0ABN8PG84_9CNID</name>
<evidence type="ECO:0000256" key="2">
    <source>
        <dbReference type="SAM" id="Coils"/>
    </source>
</evidence>
<dbReference type="InterPro" id="IPR011993">
    <property type="entry name" value="PH-like_dom_sf"/>
</dbReference>
<dbReference type="InterPro" id="IPR001849">
    <property type="entry name" value="PH_domain"/>
</dbReference>
<feature type="coiled-coil region" evidence="2">
    <location>
        <begin position="692"/>
        <end position="719"/>
    </location>
</feature>
<keyword evidence="6" id="KW-1185">Reference proteome</keyword>
<evidence type="ECO:0000259" key="3">
    <source>
        <dbReference type="PROSITE" id="PS50003"/>
    </source>
</evidence>
<dbReference type="PROSITE" id="PS51339">
    <property type="entry name" value="PPASE_MYOTUBULARIN"/>
    <property type="match status" value="1"/>
</dbReference>
<proteinExistence type="inferred from homology"/>
<protein>
    <submittedName>
        <fullName evidence="5">Uncharacterized protein</fullName>
    </submittedName>
</protein>
<gene>
    <name evidence="5" type="ORF">PLOB_00041489</name>
</gene>
<feature type="domain" description="PH" evidence="3">
    <location>
        <begin position="988"/>
        <end position="1088"/>
    </location>
</feature>
<dbReference type="CDD" id="cd14507">
    <property type="entry name" value="PTP-MTM-like"/>
    <property type="match status" value="1"/>
</dbReference>
<evidence type="ECO:0000259" key="4">
    <source>
        <dbReference type="PROSITE" id="PS51339"/>
    </source>
</evidence>
<keyword evidence="2" id="KW-0175">Coiled coil</keyword>